<evidence type="ECO:0000313" key="11">
    <source>
        <dbReference type="EMBL" id="KAK3105002.1"/>
    </source>
</evidence>
<dbReference type="InterPro" id="IPR017970">
    <property type="entry name" value="Homeobox_CS"/>
</dbReference>
<evidence type="ECO:0000256" key="5">
    <source>
        <dbReference type="ARBA" id="ARBA00023242"/>
    </source>
</evidence>
<sequence>MSSYFVNSLSACYGQTMGLEGCGDGGFHRNGGYQHPGGLYHSFARAGYPYGTSKEERLDDPADYYGGPRLSHLPPSSPCASPHSLHTGSQTLQNVHPLSERSACIRTNSNGSNSYYPNGHVGSVGERNRSPPSQQPPPTPPQSQTQPQGGGTGSGPTSPHSPRPSEQAFQQPQIYPWMRRMQYAQEGNDGESKRSRTSYTRHQTLELEKEFHYNKYLTRRRRIEIAHALNLTERQIKIWFQNRRMKWKKEHKLSHIAKNMNFCNALEKAAQEHAHEKMAL</sequence>
<dbReference type="PRINTS" id="PR00024">
    <property type="entry name" value="HOMEOBOX"/>
</dbReference>
<dbReference type="PROSITE" id="PS50071">
    <property type="entry name" value="HOMEOBOX_2"/>
    <property type="match status" value="1"/>
</dbReference>
<comment type="subcellular location">
    <subcellularLocation>
        <location evidence="1 6 7">Nucleus</location>
    </subcellularLocation>
</comment>
<feature type="region of interest" description="Disordered" evidence="9">
    <location>
        <begin position="53"/>
        <end position="90"/>
    </location>
</feature>
<evidence type="ECO:0000256" key="3">
    <source>
        <dbReference type="ARBA" id="ARBA00023125"/>
    </source>
</evidence>
<evidence type="ECO:0000256" key="8">
    <source>
        <dbReference type="RuleBase" id="RU004442"/>
    </source>
</evidence>
<dbReference type="PRINTS" id="PR00025">
    <property type="entry name" value="ANTENNAPEDIA"/>
</dbReference>
<organism evidence="11 12">
    <name type="scientific">Pinctada imbricata</name>
    <name type="common">Atlantic pearl-oyster</name>
    <name type="synonym">Pinctada martensii</name>
    <dbReference type="NCBI Taxonomy" id="66713"/>
    <lineage>
        <taxon>Eukaryota</taxon>
        <taxon>Metazoa</taxon>
        <taxon>Spiralia</taxon>
        <taxon>Lophotrochozoa</taxon>
        <taxon>Mollusca</taxon>
        <taxon>Bivalvia</taxon>
        <taxon>Autobranchia</taxon>
        <taxon>Pteriomorphia</taxon>
        <taxon>Pterioida</taxon>
        <taxon>Pterioidea</taxon>
        <taxon>Pteriidae</taxon>
        <taxon>Pinctada</taxon>
    </lineage>
</organism>
<evidence type="ECO:0000256" key="9">
    <source>
        <dbReference type="SAM" id="MobiDB-lite"/>
    </source>
</evidence>
<dbReference type="GO" id="GO:0000981">
    <property type="term" value="F:DNA-binding transcription factor activity, RNA polymerase II-specific"/>
    <property type="evidence" value="ECO:0007669"/>
    <property type="project" value="InterPro"/>
</dbReference>
<dbReference type="InterPro" id="IPR001827">
    <property type="entry name" value="Homeobox_Antennapedia_CS"/>
</dbReference>
<feature type="DNA-binding region" description="Homeobox" evidence="6">
    <location>
        <begin position="192"/>
        <end position="251"/>
    </location>
</feature>
<dbReference type="SUPFAM" id="SSF46689">
    <property type="entry name" value="Homeodomain-like"/>
    <property type="match status" value="1"/>
</dbReference>
<keyword evidence="2" id="KW-0217">Developmental protein</keyword>
<keyword evidence="3 6" id="KW-0238">DNA-binding</keyword>
<gene>
    <name evidence="11" type="ORF">FSP39_014928</name>
</gene>
<dbReference type="InterPro" id="IPR017995">
    <property type="entry name" value="Homeobox_antennapedia"/>
</dbReference>
<dbReference type="SMART" id="SM00389">
    <property type="entry name" value="HOX"/>
    <property type="match status" value="1"/>
</dbReference>
<evidence type="ECO:0000256" key="6">
    <source>
        <dbReference type="PROSITE-ProRule" id="PRU00108"/>
    </source>
</evidence>
<evidence type="ECO:0000256" key="4">
    <source>
        <dbReference type="ARBA" id="ARBA00023155"/>
    </source>
</evidence>
<dbReference type="GO" id="GO:0005654">
    <property type="term" value="C:nucleoplasm"/>
    <property type="evidence" value="ECO:0007669"/>
    <property type="project" value="TreeGrafter"/>
</dbReference>
<dbReference type="PROSITE" id="PS00032">
    <property type="entry name" value="ANTENNAPEDIA"/>
    <property type="match status" value="1"/>
</dbReference>
<dbReference type="InterPro" id="IPR001356">
    <property type="entry name" value="HD"/>
</dbReference>
<dbReference type="Gene3D" id="1.10.10.60">
    <property type="entry name" value="Homeodomain-like"/>
    <property type="match status" value="1"/>
</dbReference>
<comment type="similarity">
    <text evidence="8">Belongs to the Antp homeobox family.</text>
</comment>
<evidence type="ECO:0000259" key="10">
    <source>
        <dbReference type="PROSITE" id="PS50071"/>
    </source>
</evidence>
<evidence type="ECO:0000256" key="7">
    <source>
        <dbReference type="RuleBase" id="RU000682"/>
    </source>
</evidence>
<accession>A0AA88YHJ5</accession>
<dbReference type="CDD" id="cd00086">
    <property type="entry name" value="homeodomain"/>
    <property type="match status" value="1"/>
</dbReference>
<evidence type="ECO:0000313" key="12">
    <source>
        <dbReference type="Proteomes" id="UP001186944"/>
    </source>
</evidence>
<keyword evidence="5 6" id="KW-0539">Nucleus</keyword>
<dbReference type="InterPro" id="IPR050609">
    <property type="entry name" value="Antp_homeobox_Deformed_sf"/>
</dbReference>
<evidence type="ECO:0000256" key="2">
    <source>
        <dbReference type="ARBA" id="ARBA00022473"/>
    </source>
</evidence>
<reference evidence="11" key="1">
    <citation type="submission" date="2019-08" db="EMBL/GenBank/DDBJ databases">
        <title>The improved chromosome-level genome for the pearl oyster Pinctada fucata martensii using PacBio sequencing and Hi-C.</title>
        <authorList>
            <person name="Zheng Z."/>
        </authorList>
    </citation>
    <scope>NUCLEOTIDE SEQUENCE</scope>
    <source>
        <strain evidence="11">ZZ-2019</strain>
        <tissue evidence="11">Adductor muscle</tissue>
    </source>
</reference>
<feature type="domain" description="Homeobox" evidence="10">
    <location>
        <begin position="190"/>
        <end position="250"/>
    </location>
</feature>
<dbReference type="Pfam" id="PF00046">
    <property type="entry name" value="Homeodomain"/>
    <property type="match status" value="1"/>
</dbReference>
<keyword evidence="4 6" id="KW-0371">Homeobox</keyword>
<dbReference type="Proteomes" id="UP001186944">
    <property type="component" value="Unassembled WGS sequence"/>
</dbReference>
<comment type="caution">
    <text evidence="11">The sequence shown here is derived from an EMBL/GenBank/DDBJ whole genome shotgun (WGS) entry which is preliminary data.</text>
</comment>
<dbReference type="FunFam" id="1.10.10.60:FF:000055">
    <property type="entry name" value="Homeobox protein Hox-A5"/>
    <property type="match status" value="1"/>
</dbReference>
<feature type="region of interest" description="Disordered" evidence="9">
    <location>
        <begin position="105"/>
        <end position="169"/>
    </location>
</feature>
<dbReference type="InterPro" id="IPR020479">
    <property type="entry name" value="HD_metazoa"/>
</dbReference>
<dbReference type="AlphaFoldDB" id="A0AA88YHJ5"/>
<proteinExistence type="inferred from homology"/>
<dbReference type="PROSITE" id="PS00027">
    <property type="entry name" value="HOMEOBOX_1"/>
    <property type="match status" value="1"/>
</dbReference>
<dbReference type="PANTHER" id="PTHR45771:SF6">
    <property type="entry name" value="HOMEOTIC PROTEIN SEX COMBS REDUCED"/>
    <property type="match status" value="1"/>
</dbReference>
<protein>
    <recommendedName>
        <fullName evidence="10">Homeobox domain-containing protein</fullName>
    </recommendedName>
</protein>
<name>A0AA88YHJ5_PINIB</name>
<keyword evidence="12" id="KW-1185">Reference proteome</keyword>
<dbReference type="PANTHER" id="PTHR45771">
    <property type="entry name" value="HOMEOTIC PROTEIN DEFORMED"/>
    <property type="match status" value="1"/>
</dbReference>
<dbReference type="GO" id="GO:0009952">
    <property type="term" value="P:anterior/posterior pattern specification"/>
    <property type="evidence" value="ECO:0007669"/>
    <property type="project" value="TreeGrafter"/>
</dbReference>
<evidence type="ECO:0000256" key="1">
    <source>
        <dbReference type="ARBA" id="ARBA00004123"/>
    </source>
</evidence>
<dbReference type="GO" id="GO:0000978">
    <property type="term" value="F:RNA polymerase II cis-regulatory region sequence-specific DNA binding"/>
    <property type="evidence" value="ECO:0007669"/>
    <property type="project" value="TreeGrafter"/>
</dbReference>
<dbReference type="EMBL" id="VSWD01000004">
    <property type="protein sequence ID" value="KAK3105002.1"/>
    <property type="molecule type" value="Genomic_DNA"/>
</dbReference>
<feature type="compositionally biased region" description="Low complexity" evidence="9">
    <location>
        <begin position="108"/>
        <end position="119"/>
    </location>
</feature>
<dbReference type="InterPro" id="IPR009057">
    <property type="entry name" value="Homeodomain-like_sf"/>
</dbReference>
<dbReference type="GO" id="GO:0045944">
    <property type="term" value="P:positive regulation of transcription by RNA polymerase II"/>
    <property type="evidence" value="ECO:0007669"/>
    <property type="project" value="TreeGrafter"/>
</dbReference>